<reference evidence="1" key="1">
    <citation type="submission" date="2022-04" db="EMBL/GenBank/DDBJ databases">
        <title>Whole genome sequence of Sphaerotilus sp. FB-5.</title>
        <authorList>
            <person name="Takeda M."/>
            <person name="Narihara S."/>
            <person name="Akimoto M."/>
            <person name="Akimoto R."/>
            <person name="Nishiyashiki S."/>
            <person name="Murakami T."/>
        </authorList>
    </citation>
    <scope>NUCLEOTIDE SEQUENCE</scope>
    <source>
        <strain evidence="1">FB-5</strain>
    </source>
</reference>
<dbReference type="InterPro" id="IPR027417">
    <property type="entry name" value="P-loop_NTPase"/>
</dbReference>
<gene>
    <name evidence="1" type="ORF">CATMQ487_01610</name>
</gene>
<dbReference type="InterPro" id="IPR050742">
    <property type="entry name" value="Helicase_Restrict-Modif_Enz"/>
</dbReference>
<protein>
    <recommendedName>
        <fullName evidence="3">Hydrolase</fullName>
    </recommendedName>
</protein>
<dbReference type="Proteomes" id="UP001057498">
    <property type="component" value="Chromosome"/>
</dbReference>
<dbReference type="Gene3D" id="3.40.50.300">
    <property type="entry name" value="P-loop containing nucleotide triphosphate hydrolases"/>
    <property type="match status" value="1"/>
</dbReference>
<organism evidence="1 2">
    <name type="scientific">Sphaerotilus microaerophilus</name>
    <dbReference type="NCBI Taxonomy" id="2914710"/>
    <lineage>
        <taxon>Bacteria</taxon>
        <taxon>Pseudomonadati</taxon>
        <taxon>Pseudomonadota</taxon>
        <taxon>Betaproteobacteria</taxon>
        <taxon>Burkholderiales</taxon>
        <taxon>Sphaerotilaceae</taxon>
        <taxon>Sphaerotilus</taxon>
    </lineage>
</organism>
<accession>A0ABM7YG09</accession>
<name>A0ABM7YG09_9BURK</name>
<dbReference type="EMBL" id="AP025730">
    <property type="protein sequence ID" value="BDI03191.1"/>
    <property type="molecule type" value="Genomic_DNA"/>
</dbReference>
<dbReference type="PANTHER" id="PTHR47396:SF1">
    <property type="entry name" value="ATP-DEPENDENT HELICASE IRC3-RELATED"/>
    <property type="match status" value="1"/>
</dbReference>
<keyword evidence="2" id="KW-1185">Reference proteome</keyword>
<dbReference type="SUPFAM" id="SSF52540">
    <property type="entry name" value="P-loop containing nucleoside triphosphate hydrolases"/>
    <property type="match status" value="1"/>
</dbReference>
<evidence type="ECO:0000313" key="1">
    <source>
        <dbReference type="EMBL" id="BDI03191.1"/>
    </source>
</evidence>
<evidence type="ECO:0008006" key="3">
    <source>
        <dbReference type="Google" id="ProtNLM"/>
    </source>
</evidence>
<dbReference type="NCBIfam" id="NF046055">
    <property type="entry name" value="restr_BPTD_3080"/>
    <property type="match status" value="1"/>
</dbReference>
<evidence type="ECO:0000313" key="2">
    <source>
        <dbReference type="Proteomes" id="UP001057498"/>
    </source>
</evidence>
<dbReference type="PANTHER" id="PTHR47396">
    <property type="entry name" value="TYPE I RESTRICTION ENZYME ECOKI R PROTEIN"/>
    <property type="match status" value="1"/>
</dbReference>
<sequence length="1061" mass="118631">MSQINAVEAPIINSPYDPPAFHWHIEEGKHPEKRPGRRLASYFFRVPDRAARGRKAKGQQSLLDDASKGQEYLLDLANLIRQRLREWRERDYAGATKVTRELLELWRSPDRSQRLFFAQLEAVETVLFLVEGPDDLKQGINVPSDEPGDDAKADGYKAFVRYALKMATGSGKTTVMGMLSAWSILNKVAQPQASAYSDTVLIVCPNVTIRDRLRELDPNLDELSLYRTRQLVPLHRMPDLRKGEVFITNWHNLERRELTDVNGTSAKVVKRGVPVEKLRTVKVGGKDAVTEADIRQQALTGAFDILRELRDNKGQLTGFEVKEVRYYESDTAFLRRVLGNRKGRSSAILVMNDEAHHAYRRGKLDAEDTFAIDEETAEVDAREATVWIEGLDRINKALGGRTNGVRLCVDLSATPFFIQGSGNEVGKPFPWVVSDFSLLEAIEAGLVKIPQLPTQDIGGTETPAYFNVWRWVQEIAEKEGHSGKLTPDVLMRYATQPIVQLADEWRKTAEQWSAQFKAGHRKTDVPPVFIIVCRDTALAKELYDWLANGNATYGAAPEQFRNAPGREWTVRVDSKVAEDIAEGGGKNDEARRLRFVLETIGKTGWPGNKVPEEYVAMVEKHNRKALEDDDNGLVTIDASVPPGRDVRCIISVAMLSEGWDATTVTHVVGLRPFGSQLLCEQVVGRALRRTSYAVDEATGFFREETAKVFGVPFELIPFKVEGGAQQPPSPPANQIYAVPAKAQFELAFPVVEGYTDPGVTRLTMDWPKVPTLELNPMTVPDVTLMKGLTTQDGALAAYGPGAADVVNLEQWRAKVRVQQVAFTMAKVLTQQWLADRGDVIPTHRLFPQLLGYTTRFLAEKLKLSGNRAPQDVALNPYFQQAVGILFDSLVPVDESGKTQERPIIVPGPAGERSTRHVEFFTGRQPWPVQKCHLNAIVADTKTWEQAAATALDAHEGVAKWVKNDHLGFIVPYRKDGIRRRYLPDFIVDLTTGERLMVEVKGQLGDAEVKAQAAHRWCTAVNNDGRFGRWSYHIVRQPPDLMKLLDKLTGIIGLQSELTMQS</sequence>
<dbReference type="RefSeq" id="WP_310742568.1">
    <property type="nucleotide sequence ID" value="NZ_AP025730.1"/>
</dbReference>
<proteinExistence type="predicted"/>